<proteinExistence type="predicted"/>
<name>A0ABN1GTS4_9CAUL</name>
<protein>
    <recommendedName>
        <fullName evidence="4">DUF3617 family protein</fullName>
    </recommendedName>
</protein>
<evidence type="ECO:0008006" key="4">
    <source>
        <dbReference type="Google" id="ProtNLM"/>
    </source>
</evidence>
<sequence length="162" mass="16657">MLALAPLTVLAACERSNVNPPTEPADPITAAGSDAPPPAPPPGLDSLMPGAGPASFVGRWAAQASWCANTSGAEQPISISTTRFEGYENSCAITSLDQVNNGYEATLACEAEGAANRERVRLSAVGEALSLTWLNRDNAVVQLIRCPSATPAPAGADEKRPS</sequence>
<evidence type="ECO:0000313" key="2">
    <source>
        <dbReference type="EMBL" id="GAA0619341.1"/>
    </source>
</evidence>
<evidence type="ECO:0000313" key="3">
    <source>
        <dbReference type="Proteomes" id="UP001501352"/>
    </source>
</evidence>
<evidence type="ECO:0000256" key="1">
    <source>
        <dbReference type="SAM" id="MobiDB-lite"/>
    </source>
</evidence>
<accession>A0ABN1GTS4</accession>
<dbReference type="Proteomes" id="UP001501352">
    <property type="component" value="Unassembled WGS sequence"/>
</dbReference>
<organism evidence="2 3">
    <name type="scientific">Brevundimonas kwangchunensis</name>
    <dbReference type="NCBI Taxonomy" id="322163"/>
    <lineage>
        <taxon>Bacteria</taxon>
        <taxon>Pseudomonadati</taxon>
        <taxon>Pseudomonadota</taxon>
        <taxon>Alphaproteobacteria</taxon>
        <taxon>Caulobacterales</taxon>
        <taxon>Caulobacteraceae</taxon>
        <taxon>Brevundimonas</taxon>
    </lineage>
</organism>
<dbReference type="EMBL" id="BAAAGA010000002">
    <property type="protein sequence ID" value="GAA0619341.1"/>
    <property type="molecule type" value="Genomic_DNA"/>
</dbReference>
<reference evidence="2 3" key="1">
    <citation type="journal article" date="2019" name="Int. J. Syst. Evol. Microbiol.">
        <title>The Global Catalogue of Microorganisms (GCM) 10K type strain sequencing project: providing services to taxonomists for standard genome sequencing and annotation.</title>
        <authorList>
            <consortium name="The Broad Institute Genomics Platform"/>
            <consortium name="The Broad Institute Genome Sequencing Center for Infectious Disease"/>
            <person name="Wu L."/>
            <person name="Ma J."/>
        </authorList>
    </citation>
    <scope>NUCLEOTIDE SEQUENCE [LARGE SCALE GENOMIC DNA]</scope>
    <source>
        <strain evidence="2 3">JCM 12928</strain>
    </source>
</reference>
<feature type="region of interest" description="Disordered" evidence="1">
    <location>
        <begin position="17"/>
        <end position="46"/>
    </location>
</feature>
<comment type="caution">
    <text evidence="2">The sequence shown here is derived from an EMBL/GenBank/DDBJ whole genome shotgun (WGS) entry which is preliminary data.</text>
</comment>
<gene>
    <name evidence="2" type="ORF">GCM10009422_13560</name>
</gene>
<keyword evidence="3" id="KW-1185">Reference proteome</keyword>